<organism evidence="2 3">
    <name type="scientific">Catenulispora acidiphila (strain DSM 44928 / JCM 14897 / NBRC 102108 / NRRL B-24433 / ID139908)</name>
    <dbReference type="NCBI Taxonomy" id="479433"/>
    <lineage>
        <taxon>Bacteria</taxon>
        <taxon>Bacillati</taxon>
        <taxon>Actinomycetota</taxon>
        <taxon>Actinomycetes</taxon>
        <taxon>Catenulisporales</taxon>
        <taxon>Catenulisporaceae</taxon>
        <taxon>Catenulispora</taxon>
    </lineage>
</organism>
<feature type="compositionally biased region" description="Low complexity" evidence="1">
    <location>
        <begin position="287"/>
        <end position="304"/>
    </location>
</feature>
<dbReference type="AlphaFoldDB" id="C7PY41"/>
<sequence>MSSTSAVSVLAQGLRELRDFAEGPDGEELGERTGLTAQQIDTALAGEHLPTREVTLALVEAWEGDVEAWREYWGQIADLAEEDGSGDGDTETPAPPEPSIITPMVTESTEHAGEGEAEVADEPETEDLEDGDADSETEAAEVAGAEDASAEAAAEAELVGEAAEAQDGAGSAQVAARAGDADELGSAKSIAETSALSQVVAASDHPPARADTTGQPPKKSMLARIGIPVLLFAVGVGVGAFGDHALNSKPSSTTSAASIPPVAGSPSRSSHTVALSPSASGSGGVSSGPTGTPSGAGSDPTGSGSESGGATSGSTSSTVVPGTVLGAYVGIQLASGYSVNFLTDPYHPAAGTADGTDTMGFFAGSFVDGRFYASRVAILAATDTGSFTSCLNDTRYQHDVLLSQIAVGSSFCITTDTGHLVLVTVRRMPSSTDANPYAVVDVTVWQGS</sequence>
<keyword evidence="3" id="KW-1185">Reference proteome</keyword>
<dbReference type="RefSeq" id="WP_015793230.1">
    <property type="nucleotide sequence ID" value="NC_013131.1"/>
</dbReference>
<feature type="compositionally biased region" description="Acidic residues" evidence="1">
    <location>
        <begin position="115"/>
        <end position="139"/>
    </location>
</feature>
<proteinExistence type="predicted"/>
<dbReference type="InParanoid" id="C7PY41"/>
<reference evidence="2 3" key="1">
    <citation type="journal article" date="2009" name="Stand. Genomic Sci.">
        <title>Complete genome sequence of Catenulispora acidiphila type strain (ID 139908).</title>
        <authorList>
            <person name="Copeland A."/>
            <person name="Lapidus A."/>
            <person name="Glavina Del Rio T."/>
            <person name="Nolan M."/>
            <person name="Lucas S."/>
            <person name="Chen F."/>
            <person name="Tice H."/>
            <person name="Cheng J.F."/>
            <person name="Bruce D."/>
            <person name="Goodwin L."/>
            <person name="Pitluck S."/>
            <person name="Mikhailova N."/>
            <person name="Pati A."/>
            <person name="Ivanova N."/>
            <person name="Mavromatis K."/>
            <person name="Chen A."/>
            <person name="Palaniappan K."/>
            <person name="Chain P."/>
            <person name="Land M."/>
            <person name="Hauser L."/>
            <person name="Chang Y.J."/>
            <person name="Jeffries C.D."/>
            <person name="Chertkov O."/>
            <person name="Brettin T."/>
            <person name="Detter J.C."/>
            <person name="Han C."/>
            <person name="Ali Z."/>
            <person name="Tindall B.J."/>
            <person name="Goker M."/>
            <person name="Bristow J."/>
            <person name="Eisen J.A."/>
            <person name="Markowitz V."/>
            <person name="Hugenholtz P."/>
            <person name="Kyrpides N.C."/>
            <person name="Klenk H.P."/>
        </authorList>
    </citation>
    <scope>NUCLEOTIDE SEQUENCE [LARGE SCALE GENOMIC DNA]</scope>
    <source>
        <strain evidence="3">DSM 44928 / JCM 14897 / NBRC 102108 / NRRL B-24433 / ID139908</strain>
    </source>
</reference>
<evidence type="ECO:0000256" key="1">
    <source>
        <dbReference type="SAM" id="MobiDB-lite"/>
    </source>
</evidence>
<dbReference type="KEGG" id="cai:Caci_4640"/>
<evidence type="ECO:0008006" key="4">
    <source>
        <dbReference type="Google" id="ProtNLM"/>
    </source>
</evidence>
<feature type="region of interest" description="Disordered" evidence="1">
    <location>
        <begin position="249"/>
        <end position="318"/>
    </location>
</feature>
<dbReference type="HOGENOM" id="CLU_610711_0_0_11"/>
<dbReference type="OrthoDB" id="3688891at2"/>
<gene>
    <name evidence="2" type="ordered locus">Caci_4640</name>
</gene>
<dbReference type="STRING" id="479433.Caci_4640"/>
<accession>C7PY41</accession>
<dbReference type="eggNOG" id="ENOG502ZU1W">
    <property type="taxonomic scope" value="Bacteria"/>
</dbReference>
<dbReference type="EMBL" id="CP001700">
    <property type="protein sequence ID" value="ACU73501.1"/>
    <property type="molecule type" value="Genomic_DNA"/>
</dbReference>
<name>C7PY41_CATAD</name>
<feature type="region of interest" description="Disordered" evidence="1">
    <location>
        <begin position="80"/>
        <end position="165"/>
    </location>
</feature>
<feature type="compositionally biased region" description="Acidic residues" evidence="1">
    <location>
        <begin position="80"/>
        <end position="90"/>
    </location>
</feature>
<evidence type="ECO:0000313" key="2">
    <source>
        <dbReference type="EMBL" id="ACU73501.1"/>
    </source>
</evidence>
<evidence type="ECO:0000313" key="3">
    <source>
        <dbReference type="Proteomes" id="UP000000851"/>
    </source>
</evidence>
<dbReference type="Proteomes" id="UP000000851">
    <property type="component" value="Chromosome"/>
</dbReference>
<protein>
    <recommendedName>
        <fullName evidence="4">HTH cro/C1-type domain-containing protein</fullName>
    </recommendedName>
</protein>
<feature type="region of interest" description="Disordered" evidence="1">
    <location>
        <begin position="197"/>
        <end position="219"/>
    </location>
</feature>
<feature type="compositionally biased region" description="Low complexity" evidence="1">
    <location>
        <begin position="140"/>
        <end position="165"/>
    </location>
</feature>
<feature type="compositionally biased region" description="Polar residues" evidence="1">
    <location>
        <begin position="266"/>
        <end position="275"/>
    </location>
</feature>